<keyword evidence="1" id="KW-0802">TPR repeat</keyword>
<dbReference type="Pfam" id="PF13181">
    <property type="entry name" value="TPR_8"/>
    <property type="match status" value="1"/>
</dbReference>
<comment type="caution">
    <text evidence="3">The sequence shown here is derived from an EMBL/GenBank/DDBJ whole genome shotgun (WGS) entry which is preliminary data.</text>
</comment>
<proteinExistence type="predicted"/>
<feature type="repeat" description="TPR" evidence="1">
    <location>
        <begin position="514"/>
        <end position="547"/>
    </location>
</feature>
<feature type="region of interest" description="Disordered" evidence="2">
    <location>
        <begin position="1"/>
        <end position="74"/>
    </location>
</feature>
<evidence type="ECO:0000313" key="3">
    <source>
        <dbReference type="EMBL" id="KAL2048442.1"/>
    </source>
</evidence>
<dbReference type="Proteomes" id="UP001590950">
    <property type="component" value="Unassembled WGS sequence"/>
</dbReference>
<dbReference type="InterPro" id="IPR039340">
    <property type="entry name" value="Tfc4/TFIIIC-102/Sfc4"/>
</dbReference>
<dbReference type="InterPro" id="IPR011990">
    <property type="entry name" value="TPR-like_helical_dom_sf"/>
</dbReference>
<evidence type="ECO:0000256" key="2">
    <source>
        <dbReference type="SAM" id="MobiDB-lite"/>
    </source>
</evidence>
<dbReference type="SUPFAM" id="SSF48452">
    <property type="entry name" value="TPR-like"/>
    <property type="match status" value="3"/>
</dbReference>
<gene>
    <name evidence="3" type="ORF">N7G274_000354</name>
</gene>
<protein>
    <recommendedName>
        <fullName evidence="5">TPR-like protein</fullName>
    </recommendedName>
</protein>
<feature type="compositionally biased region" description="Basic and acidic residues" evidence="2">
    <location>
        <begin position="1"/>
        <end position="11"/>
    </location>
</feature>
<dbReference type="EMBL" id="JBEFKJ010000001">
    <property type="protein sequence ID" value="KAL2048442.1"/>
    <property type="molecule type" value="Genomic_DNA"/>
</dbReference>
<organism evidence="3 4">
    <name type="scientific">Stereocaulon virgatum</name>
    <dbReference type="NCBI Taxonomy" id="373712"/>
    <lineage>
        <taxon>Eukaryota</taxon>
        <taxon>Fungi</taxon>
        <taxon>Dikarya</taxon>
        <taxon>Ascomycota</taxon>
        <taxon>Pezizomycotina</taxon>
        <taxon>Lecanoromycetes</taxon>
        <taxon>OSLEUM clade</taxon>
        <taxon>Lecanoromycetidae</taxon>
        <taxon>Lecanorales</taxon>
        <taxon>Lecanorineae</taxon>
        <taxon>Stereocaulaceae</taxon>
        <taxon>Stereocaulon</taxon>
    </lineage>
</organism>
<feature type="compositionally biased region" description="Polar residues" evidence="2">
    <location>
        <begin position="38"/>
        <end position="47"/>
    </location>
</feature>
<evidence type="ECO:0000256" key="1">
    <source>
        <dbReference type="PROSITE-ProRule" id="PRU00339"/>
    </source>
</evidence>
<feature type="repeat" description="TPR" evidence="1">
    <location>
        <begin position="882"/>
        <end position="915"/>
    </location>
</feature>
<evidence type="ECO:0000313" key="4">
    <source>
        <dbReference type="Proteomes" id="UP001590950"/>
    </source>
</evidence>
<feature type="compositionally biased region" description="Basic residues" evidence="2">
    <location>
        <begin position="141"/>
        <end position="152"/>
    </location>
</feature>
<dbReference type="PROSITE" id="PS50005">
    <property type="entry name" value="TPR"/>
    <property type="match status" value="2"/>
</dbReference>
<dbReference type="Pfam" id="PF13432">
    <property type="entry name" value="TPR_16"/>
    <property type="match status" value="1"/>
</dbReference>
<feature type="compositionally biased region" description="Polar residues" evidence="2">
    <location>
        <begin position="58"/>
        <end position="71"/>
    </location>
</feature>
<dbReference type="Gene3D" id="1.25.40.10">
    <property type="entry name" value="Tetratricopeptide repeat domain"/>
    <property type="match status" value="3"/>
</dbReference>
<evidence type="ECO:0008006" key="5">
    <source>
        <dbReference type="Google" id="ProtNLM"/>
    </source>
</evidence>
<reference evidence="3 4" key="1">
    <citation type="submission" date="2024-09" db="EMBL/GenBank/DDBJ databases">
        <title>Rethinking Asexuality: The Enigmatic Case of Functional Sexual Genes in Lepraria (Stereocaulaceae).</title>
        <authorList>
            <person name="Doellman M."/>
            <person name="Sun Y."/>
            <person name="Barcenas-Pena A."/>
            <person name="Lumbsch H.T."/>
            <person name="Grewe F."/>
        </authorList>
    </citation>
    <scope>NUCLEOTIDE SEQUENCE [LARGE SCALE GENOMIC DNA]</scope>
    <source>
        <strain evidence="3 4">Mercado 3170</strain>
    </source>
</reference>
<dbReference type="SMART" id="SM00028">
    <property type="entry name" value="TPR"/>
    <property type="match status" value="7"/>
</dbReference>
<keyword evidence="4" id="KW-1185">Reference proteome</keyword>
<accession>A0ABR4ARV9</accession>
<feature type="region of interest" description="Disordered" evidence="2">
    <location>
        <begin position="91"/>
        <end position="165"/>
    </location>
</feature>
<feature type="compositionally biased region" description="Acidic residues" evidence="2">
    <location>
        <begin position="93"/>
        <end position="106"/>
    </location>
</feature>
<dbReference type="PANTHER" id="PTHR23082:SF0">
    <property type="entry name" value="GENERAL TRANSCRIPTION FACTOR 3C POLYPEPTIDE 3"/>
    <property type="match status" value="1"/>
</dbReference>
<dbReference type="PANTHER" id="PTHR23082">
    <property type="entry name" value="TRANSCRIPTION INITIATION FACTOR IIIC TFIIIC , POLYPEPTIDE 3-RELATED"/>
    <property type="match status" value="1"/>
</dbReference>
<feature type="compositionally biased region" description="Basic and acidic residues" evidence="2">
    <location>
        <begin position="583"/>
        <end position="596"/>
    </location>
</feature>
<sequence length="1042" mass="119078">MTRTEDLKTHQYPDPTDVAYANRYPWAGGDDGYMPSGLRSQPQSSWREASPDRDDSGQSEVSSTRNQNYGEDSQIVRGALTFDSDYQASDANLTDDENVSDADSTDSVEPSDLLYSKEGEPFSQTTGRYTSLRLDGPATGQKRRGRGGRPRGQRGGQRGVKRGLRRPIEPTAEFKALHAQATMAFLAHNYEEAEDLILQALLINPEMYEAHNLLSEVHVARGDKDKALSAAWNGAHTRPRDPEMWSRIARLILERDDSKESLRDAVYCYNRIITVDSTNVEARYQRAALNHEIGHKKKAANEYEQLRKQLPHDTTVLRHLAEIYIELDDPHRALGYYRDTISHLQSIGAGAAESFTWSDINIVTELYAYQQRYDEGLVELKSLARWLLGRREDVFWETYTRDDREWDMDDEPRRIEIPGFVPGEYDTSSYGDGLPLELRIKLGVFRLRSESRDLEEAINHFEWLEPEDQQTGAKLYDYPDLYREAANVLRGQNYFHEALRYYEPLQQVGEYGDAHYYQELGACYRAVGLRTEAEDCFNTILEIDSRNMAARTQLAQMRREAGALQQDLQVGEALSVRQHKTRRPAENKGAKKSTREKAPTIWSMPPILAPCPAPQSAKKAALEKGKARDENIQTLFFRREELTEEVKMGNESSKAQWMTATKALIEEFSGNKVFYPIDKHHRFYGYTKEARNLAARPKHEIDAQVERSKSILETHDGQLIQIPEEYCGIAFDVWLDIFLEYGMEVAKAGDIKCAYEVIATAFHANVFFHSPESQYLIHVCWFACALIANDNETLCTIARWFMKNYQFVTDGYRLFAALNRLCDSENSWFNCGPSQKYILRQLKAVDYSLLGEARRKTLFQERASYTTKDSKGDPIQADDMDVALLMLYGHILYAGKSYAYAVNYFLRALALDPTNATIKLSLALGYLHYALKRQVENRHHILMQGLALLVEYYDSKQQSNSSSEKQEAEYNVGHAYHILGLTHLAIPYYERCLELSAAVQAESMRYNGEDFANEAAIALQGFWAASGNVEKAREVTERWMVI</sequence>
<feature type="region of interest" description="Disordered" evidence="2">
    <location>
        <begin position="576"/>
        <end position="596"/>
    </location>
</feature>
<dbReference type="InterPro" id="IPR019734">
    <property type="entry name" value="TPR_rpt"/>
</dbReference>
<name>A0ABR4ARV9_9LECA</name>